<dbReference type="GO" id="GO:0004860">
    <property type="term" value="F:protein kinase inhibitor activity"/>
    <property type="evidence" value="ECO:0007669"/>
    <property type="project" value="UniProtKB-KW"/>
</dbReference>
<gene>
    <name evidence="2" type="ORF">ACFFQV_15620</name>
</gene>
<dbReference type="PANTHER" id="PTHR30289:SF1">
    <property type="entry name" value="PEBP (PHOSPHATIDYLETHANOLAMINE-BINDING PROTEIN) FAMILY PROTEIN"/>
    <property type="match status" value="1"/>
</dbReference>
<dbReference type="Gene3D" id="3.90.280.10">
    <property type="entry name" value="PEBP-like"/>
    <property type="match status" value="1"/>
</dbReference>
<protein>
    <submittedName>
        <fullName evidence="2">YbhB/YbcL family Raf kinase inhibitor-like protein</fullName>
    </submittedName>
</protein>
<dbReference type="PANTHER" id="PTHR30289">
    <property type="entry name" value="UNCHARACTERIZED PROTEIN YBCL-RELATED"/>
    <property type="match status" value="1"/>
</dbReference>
<organism evidence="2 3">
    <name type="scientific">Agromyces lapidis</name>
    <dbReference type="NCBI Taxonomy" id="279574"/>
    <lineage>
        <taxon>Bacteria</taxon>
        <taxon>Bacillati</taxon>
        <taxon>Actinomycetota</taxon>
        <taxon>Actinomycetes</taxon>
        <taxon>Micrococcales</taxon>
        <taxon>Microbacteriaceae</taxon>
        <taxon>Agromyces</taxon>
    </lineage>
</organism>
<accession>A0ABV5STR1</accession>
<dbReference type="SUPFAM" id="SSF49777">
    <property type="entry name" value="PEBP-like"/>
    <property type="match status" value="1"/>
</dbReference>
<dbReference type="EMBL" id="JBHMBL010000003">
    <property type="protein sequence ID" value="MFB9643722.1"/>
    <property type="molecule type" value="Genomic_DNA"/>
</dbReference>
<name>A0ABV5STR1_9MICO</name>
<dbReference type="Pfam" id="PF01161">
    <property type="entry name" value="PBP"/>
    <property type="match status" value="1"/>
</dbReference>
<dbReference type="RefSeq" id="WP_157425482.1">
    <property type="nucleotide sequence ID" value="NZ_BAAANI010000003.1"/>
</dbReference>
<proteinExistence type="inferred from homology"/>
<dbReference type="Proteomes" id="UP001589667">
    <property type="component" value="Unassembled WGS sequence"/>
</dbReference>
<comment type="similarity">
    <text evidence="1">Belongs to the UPF0098 family.</text>
</comment>
<keyword evidence="3" id="KW-1185">Reference proteome</keyword>
<evidence type="ECO:0000313" key="2">
    <source>
        <dbReference type="EMBL" id="MFB9643722.1"/>
    </source>
</evidence>
<dbReference type="InterPro" id="IPR036610">
    <property type="entry name" value="PEBP-like_sf"/>
</dbReference>
<dbReference type="CDD" id="cd00865">
    <property type="entry name" value="PEBP_bact_arch"/>
    <property type="match status" value="1"/>
</dbReference>
<keyword evidence="2" id="KW-0649">Protein kinase inhibitor</keyword>
<dbReference type="InterPro" id="IPR008914">
    <property type="entry name" value="PEBP"/>
</dbReference>
<dbReference type="InterPro" id="IPR005247">
    <property type="entry name" value="YbhB_YbcL/LppC-like"/>
</dbReference>
<sequence length="181" mass="18772">MFDHDPYAALQTLKPMAGFTLVSADFDDGAELPPPLCAAGPGAGDRSPQLSWSGFPPGTQSFALTCFDPDAPTGSGWWHWAVANLPATVTSLEPDAGEPGALKLPAGALVLPNEDGERRYAGSAPPPGTGVHRYMFVVHALDVPRLSIDPEATPANLAIQCFFHGVGRAVLTGTAVNPADA</sequence>
<reference evidence="2 3" key="1">
    <citation type="submission" date="2024-09" db="EMBL/GenBank/DDBJ databases">
        <authorList>
            <person name="Sun Q."/>
            <person name="Mori K."/>
        </authorList>
    </citation>
    <scope>NUCLEOTIDE SEQUENCE [LARGE SCALE GENOMIC DNA]</scope>
    <source>
        <strain evidence="2 3">JCM 14321</strain>
    </source>
</reference>
<evidence type="ECO:0000256" key="1">
    <source>
        <dbReference type="ARBA" id="ARBA00007120"/>
    </source>
</evidence>
<comment type="caution">
    <text evidence="2">The sequence shown here is derived from an EMBL/GenBank/DDBJ whole genome shotgun (WGS) entry which is preliminary data.</text>
</comment>
<evidence type="ECO:0000313" key="3">
    <source>
        <dbReference type="Proteomes" id="UP001589667"/>
    </source>
</evidence>
<dbReference type="NCBIfam" id="TIGR00481">
    <property type="entry name" value="YbhB/YbcL family Raf kinase inhibitor-like protein"/>
    <property type="match status" value="1"/>
</dbReference>